<comment type="caution">
    <text evidence="1">The sequence shown here is derived from an EMBL/GenBank/DDBJ whole genome shotgun (WGS) entry which is preliminary data.</text>
</comment>
<dbReference type="GO" id="GO:0005813">
    <property type="term" value="C:centrosome"/>
    <property type="evidence" value="ECO:0007669"/>
    <property type="project" value="TreeGrafter"/>
</dbReference>
<reference evidence="1" key="1">
    <citation type="submission" date="2020-04" db="EMBL/GenBank/DDBJ databases">
        <authorList>
            <person name="Alioto T."/>
            <person name="Alioto T."/>
            <person name="Gomez Garrido J."/>
        </authorList>
    </citation>
    <scope>NUCLEOTIDE SEQUENCE</scope>
    <source>
        <strain evidence="1">A484AB</strain>
    </source>
</reference>
<protein>
    <submittedName>
        <fullName evidence="1">Uncharacterized protein</fullName>
    </submittedName>
</protein>
<name>A0A6S7H4X6_PARCT</name>
<dbReference type="PANTHER" id="PTHR22192">
    <property type="entry name" value="SPERIOLIN"/>
    <property type="match status" value="1"/>
</dbReference>
<gene>
    <name evidence="1" type="ORF">PACLA_8A067582</name>
</gene>
<dbReference type="PANTHER" id="PTHR22192:SF16">
    <property type="entry name" value="SPERIOLIN"/>
    <property type="match status" value="1"/>
</dbReference>
<dbReference type="InterPro" id="IPR026715">
    <property type="entry name" value="SPATC1"/>
</dbReference>
<accession>A0A6S7H4X6</accession>
<evidence type="ECO:0000313" key="1">
    <source>
        <dbReference type="EMBL" id="CAB3997749.1"/>
    </source>
</evidence>
<dbReference type="AlphaFoldDB" id="A0A6S7H4X6"/>
<dbReference type="OrthoDB" id="6114770at2759"/>
<sequence>MSRNVSRPSVDNLIDDIRELYNKNKTSSLDMSCDLVDEKLARRSAAQQRELAKNVARASKQFEEMYKKRSFYEKMIERSRTVNAPSTVSGRRCSSHDNTCSCEEFKSESSRSLHPKKVGSAVYGRIPQVLNAPRKLIKHTLGEIVLQLEKRIILHVFPDSNRIYYGPLEDIREVITSEPDKDVRAKLLQALDCRIQKLQPLGWDINYHVTFGNRMMQRYGVGAPAWFYDEPDPLVTHAQLARIVTKRLPLDERLHMMTILSCLLCLALEDGQPLFLICDGEEFQTVGK</sequence>
<proteinExistence type="predicted"/>
<organism evidence="1 2">
    <name type="scientific">Paramuricea clavata</name>
    <name type="common">Red gorgonian</name>
    <name type="synonym">Violescent sea-whip</name>
    <dbReference type="NCBI Taxonomy" id="317549"/>
    <lineage>
        <taxon>Eukaryota</taxon>
        <taxon>Metazoa</taxon>
        <taxon>Cnidaria</taxon>
        <taxon>Anthozoa</taxon>
        <taxon>Octocorallia</taxon>
        <taxon>Malacalcyonacea</taxon>
        <taxon>Plexauridae</taxon>
        <taxon>Paramuricea</taxon>
    </lineage>
</organism>
<keyword evidence="2" id="KW-1185">Reference proteome</keyword>
<evidence type="ECO:0000313" key="2">
    <source>
        <dbReference type="Proteomes" id="UP001152795"/>
    </source>
</evidence>
<dbReference type="InterPro" id="IPR029384">
    <property type="entry name" value="Speriolin_C"/>
</dbReference>
<dbReference type="Proteomes" id="UP001152795">
    <property type="component" value="Unassembled WGS sequence"/>
</dbReference>
<dbReference type="Pfam" id="PF15059">
    <property type="entry name" value="Speriolin_C"/>
    <property type="match status" value="1"/>
</dbReference>
<dbReference type="EMBL" id="CACRXK020003175">
    <property type="protein sequence ID" value="CAB3997749.1"/>
    <property type="molecule type" value="Genomic_DNA"/>
</dbReference>